<comment type="caution">
    <text evidence="1">The sequence shown here is derived from an EMBL/GenBank/DDBJ whole genome shotgun (WGS) entry which is preliminary data.</text>
</comment>
<dbReference type="AlphaFoldDB" id="A0A151MMJ4"/>
<name>A0A151MMJ4_ALLMI</name>
<keyword evidence="2" id="KW-1185">Reference proteome</keyword>
<protein>
    <submittedName>
        <fullName evidence="1">Uncharacterized protein</fullName>
    </submittedName>
</protein>
<evidence type="ECO:0000313" key="1">
    <source>
        <dbReference type="EMBL" id="KYO25755.1"/>
    </source>
</evidence>
<sequence>MQDWTRHNAVVLSDEWKHAERQNSGSLCDSRKELTRCPLFQHPSMELFFIWQFLSISRARAFYSAAPAPPNSD</sequence>
<dbReference type="Proteomes" id="UP000050525">
    <property type="component" value="Unassembled WGS sequence"/>
</dbReference>
<evidence type="ECO:0000313" key="2">
    <source>
        <dbReference type="Proteomes" id="UP000050525"/>
    </source>
</evidence>
<organism evidence="1 2">
    <name type="scientific">Alligator mississippiensis</name>
    <name type="common">American alligator</name>
    <dbReference type="NCBI Taxonomy" id="8496"/>
    <lineage>
        <taxon>Eukaryota</taxon>
        <taxon>Metazoa</taxon>
        <taxon>Chordata</taxon>
        <taxon>Craniata</taxon>
        <taxon>Vertebrata</taxon>
        <taxon>Euteleostomi</taxon>
        <taxon>Archelosauria</taxon>
        <taxon>Archosauria</taxon>
        <taxon>Crocodylia</taxon>
        <taxon>Alligatoridae</taxon>
        <taxon>Alligatorinae</taxon>
        <taxon>Alligator</taxon>
    </lineage>
</organism>
<gene>
    <name evidence="1" type="ORF">Y1Q_0023580</name>
</gene>
<proteinExistence type="predicted"/>
<accession>A0A151MMJ4</accession>
<reference evidence="1 2" key="1">
    <citation type="journal article" date="2012" name="Genome Biol.">
        <title>Sequencing three crocodilian genomes to illuminate the evolution of archosaurs and amniotes.</title>
        <authorList>
            <person name="St John J.A."/>
            <person name="Braun E.L."/>
            <person name="Isberg S.R."/>
            <person name="Miles L.G."/>
            <person name="Chong A.Y."/>
            <person name="Gongora J."/>
            <person name="Dalzell P."/>
            <person name="Moran C."/>
            <person name="Bed'hom B."/>
            <person name="Abzhanov A."/>
            <person name="Burgess S.C."/>
            <person name="Cooksey A.M."/>
            <person name="Castoe T.A."/>
            <person name="Crawford N.G."/>
            <person name="Densmore L.D."/>
            <person name="Drew J.C."/>
            <person name="Edwards S.V."/>
            <person name="Faircloth B.C."/>
            <person name="Fujita M.K."/>
            <person name="Greenwold M.J."/>
            <person name="Hoffmann F.G."/>
            <person name="Howard J.M."/>
            <person name="Iguchi T."/>
            <person name="Janes D.E."/>
            <person name="Khan S.Y."/>
            <person name="Kohno S."/>
            <person name="de Koning A.J."/>
            <person name="Lance S.L."/>
            <person name="McCarthy F.M."/>
            <person name="McCormack J.E."/>
            <person name="Merchant M.E."/>
            <person name="Peterson D.G."/>
            <person name="Pollock D.D."/>
            <person name="Pourmand N."/>
            <person name="Raney B.J."/>
            <person name="Roessler K.A."/>
            <person name="Sanford J.R."/>
            <person name="Sawyer R.H."/>
            <person name="Schmidt C.J."/>
            <person name="Triplett E.W."/>
            <person name="Tuberville T.D."/>
            <person name="Venegas-Anaya M."/>
            <person name="Howard J.T."/>
            <person name="Jarvis E.D."/>
            <person name="Guillette L.J.Jr."/>
            <person name="Glenn T.C."/>
            <person name="Green R.E."/>
            <person name="Ray D.A."/>
        </authorList>
    </citation>
    <scope>NUCLEOTIDE SEQUENCE [LARGE SCALE GENOMIC DNA]</scope>
    <source>
        <strain evidence="1">KSC_2009_1</strain>
    </source>
</reference>
<dbReference type="EMBL" id="AKHW03005669">
    <property type="protein sequence ID" value="KYO25755.1"/>
    <property type="molecule type" value="Genomic_DNA"/>
</dbReference>